<organism evidence="9 10">
    <name type="scientific">Microbacterium aurugineum</name>
    <dbReference type="NCBI Taxonomy" id="2851642"/>
    <lineage>
        <taxon>Bacteria</taxon>
        <taxon>Bacillati</taxon>
        <taxon>Actinomycetota</taxon>
        <taxon>Actinomycetes</taxon>
        <taxon>Micrococcales</taxon>
        <taxon>Microbacteriaceae</taxon>
        <taxon>Microbacterium</taxon>
    </lineage>
</organism>
<keyword evidence="10" id="KW-1185">Reference proteome</keyword>
<comment type="similarity">
    <text evidence="7">Belongs to the binding-protein-dependent transport system permease family.</text>
</comment>
<dbReference type="InterPro" id="IPR000515">
    <property type="entry name" value="MetI-like"/>
</dbReference>
<keyword evidence="3" id="KW-1003">Cell membrane</keyword>
<feature type="transmembrane region" description="Helical" evidence="7">
    <location>
        <begin position="55"/>
        <end position="81"/>
    </location>
</feature>
<dbReference type="RefSeq" id="WP_256535432.1">
    <property type="nucleotide sequence ID" value="NZ_CP078078.1"/>
</dbReference>
<feature type="transmembrane region" description="Helical" evidence="7">
    <location>
        <begin position="150"/>
        <end position="170"/>
    </location>
</feature>
<evidence type="ECO:0000256" key="6">
    <source>
        <dbReference type="ARBA" id="ARBA00023136"/>
    </source>
</evidence>
<evidence type="ECO:0000256" key="2">
    <source>
        <dbReference type="ARBA" id="ARBA00022448"/>
    </source>
</evidence>
<dbReference type="Proteomes" id="UP000830631">
    <property type="component" value="Chromosome"/>
</dbReference>
<dbReference type="PROSITE" id="PS50928">
    <property type="entry name" value="ABC_TM1"/>
    <property type="match status" value="1"/>
</dbReference>
<dbReference type="Pfam" id="PF00528">
    <property type="entry name" value="BPD_transp_1"/>
    <property type="match status" value="1"/>
</dbReference>
<proteinExistence type="inferred from homology"/>
<keyword evidence="4 7" id="KW-0812">Transmembrane</keyword>
<dbReference type="PANTHER" id="PTHR30193:SF37">
    <property type="entry name" value="INNER MEMBRANE ABC TRANSPORTER PERMEASE PROTEIN YCJO"/>
    <property type="match status" value="1"/>
</dbReference>
<dbReference type="InterPro" id="IPR035906">
    <property type="entry name" value="MetI-like_sf"/>
</dbReference>
<reference evidence="9 10" key="1">
    <citation type="submission" date="2021-06" db="EMBL/GenBank/DDBJ databases">
        <title>Genome-based taxonomic framework of Microbacterium strains isolated from marine environment, the description of four new species and reclassification of four preexisting species.</title>
        <authorList>
            <person name="Lee S.D."/>
            <person name="Kim S.-M."/>
            <person name="Byeon Y.-S."/>
            <person name="Yang H.L."/>
            <person name="Kim I.S."/>
        </authorList>
    </citation>
    <scope>NUCLEOTIDE SEQUENCE [LARGE SCALE GENOMIC DNA]</scope>
    <source>
        <strain evidence="9 10">KSW4-10</strain>
    </source>
</reference>
<feature type="domain" description="ABC transmembrane type-1" evidence="8">
    <location>
        <begin position="117"/>
        <end position="328"/>
    </location>
</feature>
<evidence type="ECO:0000256" key="7">
    <source>
        <dbReference type="RuleBase" id="RU363032"/>
    </source>
</evidence>
<feature type="transmembrane region" description="Helical" evidence="7">
    <location>
        <begin position="116"/>
        <end position="138"/>
    </location>
</feature>
<evidence type="ECO:0000256" key="4">
    <source>
        <dbReference type="ARBA" id="ARBA00022692"/>
    </source>
</evidence>
<evidence type="ECO:0000313" key="10">
    <source>
        <dbReference type="Proteomes" id="UP000830631"/>
    </source>
</evidence>
<evidence type="ECO:0000313" key="9">
    <source>
        <dbReference type="EMBL" id="UPL19305.1"/>
    </source>
</evidence>
<gene>
    <name evidence="9" type="ORF">KV397_16800</name>
</gene>
<keyword evidence="6 7" id="KW-0472">Membrane</keyword>
<evidence type="ECO:0000256" key="5">
    <source>
        <dbReference type="ARBA" id="ARBA00022989"/>
    </source>
</evidence>
<dbReference type="PANTHER" id="PTHR30193">
    <property type="entry name" value="ABC TRANSPORTER PERMEASE PROTEIN"/>
    <property type="match status" value="1"/>
</dbReference>
<name>A0ABY4J2R5_9MICO</name>
<feature type="transmembrane region" description="Helical" evidence="7">
    <location>
        <begin position="259"/>
        <end position="280"/>
    </location>
</feature>
<dbReference type="CDD" id="cd06261">
    <property type="entry name" value="TM_PBP2"/>
    <property type="match status" value="1"/>
</dbReference>
<feature type="transmembrane region" description="Helical" evidence="7">
    <location>
        <begin position="200"/>
        <end position="223"/>
    </location>
</feature>
<keyword evidence="5 7" id="KW-1133">Transmembrane helix</keyword>
<keyword evidence="2 7" id="KW-0813">Transport</keyword>
<evidence type="ECO:0000256" key="3">
    <source>
        <dbReference type="ARBA" id="ARBA00022475"/>
    </source>
</evidence>
<dbReference type="Gene3D" id="1.10.3720.10">
    <property type="entry name" value="MetI-like"/>
    <property type="match status" value="1"/>
</dbReference>
<accession>A0ABY4J2R5</accession>
<sequence>MEHPRLLSETTHGGPMANPTLMTAAQEAAEDTIAVTVGTTKTKPRARRFRREARAGYLFLAPSLLFFTVFLILPTFFAIFLSLSTWGGFDLTKIEFTGFQNYAEILQLDSKFVQPILVNTFLFAIIAVILAVGGSVVVAQLIERLKFQGFWRFLYFLPVVATVVAIGNVWKMLYQPAGLINAVLNAVGVNSIGFLSDPSLALPSVAVVQAWASIGAAVLILTAGIKGIDKTMYEAAEIDGAGPWRTFWSITLPLLRPSLVFVFITQCIAGLQSFALIIVMTKDGGPANATNVAAFEMYQQAFKFGAWGTASAMAMVLFLIIFIITLLQLWISRRTGGDD</sequence>
<dbReference type="EMBL" id="CP078078">
    <property type="protein sequence ID" value="UPL19305.1"/>
    <property type="molecule type" value="Genomic_DNA"/>
</dbReference>
<dbReference type="InterPro" id="IPR051393">
    <property type="entry name" value="ABC_transporter_permease"/>
</dbReference>
<comment type="subcellular location">
    <subcellularLocation>
        <location evidence="1 7">Cell membrane</location>
        <topology evidence="1 7">Multi-pass membrane protein</topology>
    </subcellularLocation>
</comment>
<dbReference type="SUPFAM" id="SSF161098">
    <property type="entry name" value="MetI-like"/>
    <property type="match status" value="1"/>
</dbReference>
<evidence type="ECO:0000256" key="1">
    <source>
        <dbReference type="ARBA" id="ARBA00004651"/>
    </source>
</evidence>
<feature type="transmembrane region" description="Helical" evidence="7">
    <location>
        <begin position="304"/>
        <end position="331"/>
    </location>
</feature>
<evidence type="ECO:0000259" key="8">
    <source>
        <dbReference type="PROSITE" id="PS50928"/>
    </source>
</evidence>
<protein>
    <submittedName>
        <fullName evidence="9">Sugar ABC transporter permease</fullName>
    </submittedName>
</protein>